<evidence type="ECO:0000256" key="1">
    <source>
        <dbReference type="SAM" id="Phobius"/>
    </source>
</evidence>
<feature type="transmembrane region" description="Helical" evidence="1">
    <location>
        <begin position="47"/>
        <end position="70"/>
    </location>
</feature>
<comment type="caution">
    <text evidence="2">The sequence shown here is derived from an EMBL/GenBank/DDBJ whole genome shotgun (WGS) entry which is preliminary data.</text>
</comment>
<dbReference type="RefSeq" id="WP_284055527.1">
    <property type="nucleotide sequence ID" value="NZ_JAMSLR010000001.1"/>
</dbReference>
<protein>
    <submittedName>
        <fullName evidence="2">Uncharacterized protein</fullName>
    </submittedName>
</protein>
<keyword evidence="3" id="KW-1185">Reference proteome</keyword>
<reference evidence="2" key="1">
    <citation type="submission" date="2022-06" db="EMBL/GenBank/DDBJ databases">
        <title>CFH 74404 Thermomicrobiaceae sp.</title>
        <authorList>
            <person name="Ming H."/>
            <person name="Li W.-J."/>
            <person name="Zhao Z."/>
        </authorList>
    </citation>
    <scope>NUCLEOTIDE SEQUENCE</scope>
    <source>
        <strain evidence="2">CFH 74404</strain>
    </source>
</reference>
<accession>A0AA41WE19</accession>
<keyword evidence="1" id="KW-0472">Membrane</keyword>
<dbReference type="AlphaFoldDB" id="A0AA41WE19"/>
<dbReference type="EMBL" id="JAMSLR010000001">
    <property type="protein sequence ID" value="MCM8747741.1"/>
    <property type="molecule type" value="Genomic_DNA"/>
</dbReference>
<evidence type="ECO:0000313" key="2">
    <source>
        <dbReference type="EMBL" id="MCM8747741.1"/>
    </source>
</evidence>
<keyword evidence="1" id="KW-0812">Transmembrane</keyword>
<name>A0AA41WE19_9BACT</name>
<evidence type="ECO:0000313" key="3">
    <source>
        <dbReference type="Proteomes" id="UP001165306"/>
    </source>
</evidence>
<proteinExistence type="predicted"/>
<organism evidence="2 3">
    <name type="scientific">Thermalbibacter longus</name>
    <dbReference type="NCBI Taxonomy" id="2951981"/>
    <lineage>
        <taxon>Bacteria</taxon>
        <taxon>Pseudomonadati</taxon>
        <taxon>Thermomicrobiota</taxon>
        <taxon>Thermomicrobia</taxon>
        <taxon>Thermomicrobiales</taxon>
        <taxon>Thermomicrobiaceae</taxon>
        <taxon>Thermalbibacter</taxon>
    </lineage>
</organism>
<keyword evidence="1" id="KW-1133">Transmembrane helix</keyword>
<gene>
    <name evidence="2" type="ORF">NET02_01115</name>
</gene>
<sequence length="102" mass="11147">MELSPDRMLSIVLLVSFGGLVLSRRASRSLSGQRRVLMIARSRGRLISIWTLICTGILGLTTGLWALLSLLLPDPAVPAAVFAIEAVLLDFASQRVRFRAMP</sequence>
<dbReference type="Proteomes" id="UP001165306">
    <property type="component" value="Unassembled WGS sequence"/>
</dbReference>
<feature type="transmembrane region" description="Helical" evidence="1">
    <location>
        <begin position="6"/>
        <end position="26"/>
    </location>
</feature>